<organism evidence="3 4">
    <name type="scientific">Lysobacter niastensis</name>
    <dbReference type="NCBI Taxonomy" id="380629"/>
    <lineage>
        <taxon>Bacteria</taxon>
        <taxon>Pseudomonadati</taxon>
        <taxon>Pseudomonadota</taxon>
        <taxon>Gammaproteobacteria</taxon>
        <taxon>Lysobacterales</taxon>
        <taxon>Lysobacteraceae</taxon>
        <taxon>Lysobacter</taxon>
    </lineage>
</organism>
<comment type="caution">
    <text evidence="3">The sequence shown here is derived from an EMBL/GenBank/DDBJ whole genome shotgun (WGS) entry which is preliminary data.</text>
</comment>
<keyword evidence="4" id="KW-1185">Reference proteome</keyword>
<dbReference type="InterPro" id="IPR013783">
    <property type="entry name" value="Ig-like_fold"/>
</dbReference>
<evidence type="ECO:0000259" key="2">
    <source>
        <dbReference type="Pfam" id="PF00345"/>
    </source>
</evidence>
<dbReference type="PANTHER" id="PTHR30251">
    <property type="entry name" value="PILUS ASSEMBLY CHAPERONE"/>
    <property type="match status" value="1"/>
</dbReference>
<feature type="domain" description="Pili assembly chaperone N-terminal" evidence="2">
    <location>
        <begin position="31"/>
        <end position="148"/>
    </location>
</feature>
<keyword evidence="1" id="KW-0732">Signal</keyword>
<proteinExistence type="predicted"/>
<evidence type="ECO:0000313" key="4">
    <source>
        <dbReference type="Proteomes" id="UP001429984"/>
    </source>
</evidence>
<dbReference type="SUPFAM" id="SSF49354">
    <property type="entry name" value="PapD-like"/>
    <property type="match status" value="1"/>
</dbReference>
<dbReference type="RefSeq" id="WP_194929918.1">
    <property type="nucleotide sequence ID" value="NZ_JADLZT010000002.1"/>
</dbReference>
<dbReference type="InterPro" id="IPR050643">
    <property type="entry name" value="Periplasmic_pilus_chap"/>
</dbReference>
<sequence length="240" mass="25014">MHARLKNSAGAIAAALSLVLAIGSAEARGHLQTRQTGIELPAGTRAGRLVLANTGDAPLAAQIRVYAWTQDGNEDQLNPSTDLMASPPIVEIAADAEQLVRLVRPADGPVAREQAYRVVVDELPGDPGATEGSAVAVRMRFLIPVFVRATDPAPIALECRLEAAALACRNTGGRAAQLGATSMTDAAGHKVEVTSGLLGYVLANSARRFPLESDKVAQLGSGLKLQVMLNGEPVTLDLAR</sequence>
<dbReference type="InterPro" id="IPR016147">
    <property type="entry name" value="Pili_assmbl_chaperone_N"/>
</dbReference>
<reference evidence="3 4" key="1">
    <citation type="submission" date="2020-11" db="EMBL/GenBank/DDBJ databases">
        <title>Draft Genome Sequence and Secondary Metabolite Biosynthetic Potential of the Lysobacter niastensis Type strain DSM 18481.</title>
        <authorList>
            <person name="Turrini P."/>
            <person name="Artuso I."/>
            <person name="Tescari M."/>
            <person name="Lugli G.A."/>
            <person name="Frangipani E."/>
            <person name="Ventura M."/>
            <person name="Visca P."/>
        </authorList>
    </citation>
    <scope>NUCLEOTIDE SEQUENCE [LARGE SCALE GENOMIC DNA]</scope>
    <source>
        <strain evidence="3 4">DSM 18481</strain>
    </source>
</reference>
<feature type="signal peptide" evidence="1">
    <location>
        <begin position="1"/>
        <end position="27"/>
    </location>
</feature>
<accession>A0ABS0B6P5</accession>
<dbReference type="Gene3D" id="2.60.40.10">
    <property type="entry name" value="Immunoglobulins"/>
    <property type="match status" value="1"/>
</dbReference>
<name>A0ABS0B6P5_9GAMM</name>
<evidence type="ECO:0000313" key="3">
    <source>
        <dbReference type="EMBL" id="MBF6023331.1"/>
    </source>
</evidence>
<protein>
    <submittedName>
        <fullName evidence="3">Molecular chaperone</fullName>
    </submittedName>
</protein>
<dbReference type="Pfam" id="PF00345">
    <property type="entry name" value="PapD_N"/>
    <property type="match status" value="1"/>
</dbReference>
<evidence type="ECO:0000256" key="1">
    <source>
        <dbReference type="SAM" id="SignalP"/>
    </source>
</evidence>
<dbReference type="PANTHER" id="PTHR30251:SF4">
    <property type="entry name" value="SLR1668 PROTEIN"/>
    <property type="match status" value="1"/>
</dbReference>
<feature type="chain" id="PRO_5045322177" evidence="1">
    <location>
        <begin position="28"/>
        <end position="240"/>
    </location>
</feature>
<gene>
    <name evidence="3" type="ORF">IU514_04725</name>
</gene>
<dbReference type="EMBL" id="JADLZT010000002">
    <property type="protein sequence ID" value="MBF6023331.1"/>
    <property type="molecule type" value="Genomic_DNA"/>
</dbReference>
<dbReference type="Proteomes" id="UP001429984">
    <property type="component" value="Unassembled WGS sequence"/>
</dbReference>
<dbReference type="InterPro" id="IPR008962">
    <property type="entry name" value="PapD-like_sf"/>
</dbReference>